<dbReference type="GO" id="GO:0043153">
    <property type="term" value="P:entrainment of circadian clock by photoperiod"/>
    <property type="evidence" value="ECO:0007669"/>
    <property type="project" value="TreeGrafter"/>
</dbReference>
<dbReference type="AlphaFoldDB" id="A0A917V3E0"/>
<dbReference type="Gene3D" id="1.10.579.10">
    <property type="entry name" value="DNA Cyclobutane Dipyrimidine Photolyase, subunit A, domain 3"/>
    <property type="match status" value="1"/>
</dbReference>
<dbReference type="InterPro" id="IPR005101">
    <property type="entry name" value="Cryptochr/Photolyase_FAD-bd"/>
</dbReference>
<dbReference type="PANTHER" id="PTHR11455">
    <property type="entry name" value="CRYPTOCHROME"/>
    <property type="match status" value="1"/>
</dbReference>
<dbReference type="SUPFAM" id="SSF48173">
    <property type="entry name" value="Cryptochrome/photolyase FAD-binding domain"/>
    <property type="match status" value="1"/>
</dbReference>
<dbReference type="RefSeq" id="WP_188912501.1">
    <property type="nucleotide sequence ID" value="NZ_BMMF01000005.1"/>
</dbReference>
<dbReference type="EMBL" id="BMMF01000005">
    <property type="protein sequence ID" value="GGK34107.1"/>
    <property type="molecule type" value="Genomic_DNA"/>
</dbReference>
<keyword evidence="7" id="KW-1185">Reference proteome</keyword>
<feature type="domain" description="Cryptochrome/DNA photolyase FAD-binding" evidence="5">
    <location>
        <begin position="94"/>
        <end position="222"/>
    </location>
</feature>
<evidence type="ECO:0000256" key="3">
    <source>
        <dbReference type="PIRSR" id="PIRSR602081-1"/>
    </source>
</evidence>
<keyword evidence="1 3" id="KW-0285">Flavoprotein</keyword>
<dbReference type="GO" id="GO:0003904">
    <property type="term" value="F:deoxyribodipyrimidine photo-lyase activity"/>
    <property type="evidence" value="ECO:0007669"/>
    <property type="project" value="TreeGrafter"/>
</dbReference>
<dbReference type="GO" id="GO:0003677">
    <property type="term" value="F:DNA binding"/>
    <property type="evidence" value="ECO:0007669"/>
    <property type="project" value="TreeGrafter"/>
</dbReference>
<gene>
    <name evidence="6" type="ORF">GCM10011322_21010</name>
</gene>
<feature type="binding site" evidence="3">
    <location>
        <position position="94"/>
    </location>
    <ligand>
        <name>FAD</name>
        <dbReference type="ChEBI" id="CHEBI:57692"/>
    </ligand>
</feature>
<reference evidence="6 7" key="1">
    <citation type="journal article" date="2014" name="Int. J. Syst. Evol. Microbiol.">
        <title>Complete genome sequence of Corynebacterium casei LMG S-19264T (=DSM 44701T), isolated from a smear-ripened cheese.</title>
        <authorList>
            <consortium name="US DOE Joint Genome Institute (JGI-PGF)"/>
            <person name="Walter F."/>
            <person name="Albersmeier A."/>
            <person name="Kalinowski J."/>
            <person name="Ruckert C."/>
        </authorList>
    </citation>
    <scope>NUCLEOTIDE SEQUENCE [LARGE SCALE GENOMIC DNA]</scope>
    <source>
        <strain evidence="6 7">CGMCC 1.9161</strain>
    </source>
</reference>
<dbReference type="Proteomes" id="UP000600449">
    <property type="component" value="Unassembled WGS sequence"/>
</dbReference>
<comment type="caution">
    <text evidence="6">The sequence shown here is derived from an EMBL/GenBank/DDBJ whole genome shotgun (WGS) entry which is preliminary data.</text>
</comment>
<dbReference type="GO" id="GO:0071949">
    <property type="term" value="F:FAD binding"/>
    <property type="evidence" value="ECO:0007669"/>
    <property type="project" value="TreeGrafter"/>
</dbReference>
<feature type="region of interest" description="Disordered" evidence="4">
    <location>
        <begin position="1"/>
        <end position="26"/>
    </location>
</feature>
<dbReference type="Pfam" id="PF03441">
    <property type="entry name" value="FAD_binding_7"/>
    <property type="match status" value="1"/>
</dbReference>
<evidence type="ECO:0000256" key="1">
    <source>
        <dbReference type="ARBA" id="ARBA00022630"/>
    </source>
</evidence>
<evidence type="ECO:0000256" key="4">
    <source>
        <dbReference type="SAM" id="MobiDB-lite"/>
    </source>
</evidence>
<dbReference type="InterPro" id="IPR036134">
    <property type="entry name" value="Crypto/Photolyase_FAD-like_sf"/>
</dbReference>
<dbReference type="GO" id="GO:0032922">
    <property type="term" value="P:circadian regulation of gene expression"/>
    <property type="evidence" value="ECO:0007669"/>
    <property type="project" value="TreeGrafter"/>
</dbReference>
<dbReference type="InterPro" id="IPR002081">
    <property type="entry name" value="Cryptochrome/DNA_photolyase_1"/>
</dbReference>
<evidence type="ECO:0000259" key="5">
    <source>
        <dbReference type="Pfam" id="PF03441"/>
    </source>
</evidence>
<feature type="binding site" evidence="3">
    <location>
        <position position="45"/>
    </location>
    <ligand>
        <name>FAD</name>
        <dbReference type="ChEBI" id="CHEBI:57692"/>
    </ligand>
</feature>
<protein>
    <recommendedName>
        <fullName evidence="5">Cryptochrome/DNA photolyase FAD-binding domain-containing protein</fullName>
    </recommendedName>
</protein>
<proteinExistence type="predicted"/>
<accession>A0A917V3E0</accession>
<organism evidence="6 7">
    <name type="scientific">Salinarimonas ramus</name>
    <dbReference type="NCBI Taxonomy" id="690164"/>
    <lineage>
        <taxon>Bacteria</taxon>
        <taxon>Pseudomonadati</taxon>
        <taxon>Pseudomonadota</taxon>
        <taxon>Alphaproteobacteria</taxon>
        <taxon>Hyphomicrobiales</taxon>
        <taxon>Salinarimonadaceae</taxon>
        <taxon>Salinarimonas</taxon>
    </lineage>
</organism>
<comment type="cofactor">
    <cofactor evidence="3">
        <name>FAD</name>
        <dbReference type="ChEBI" id="CHEBI:57692"/>
    </cofactor>
    <text evidence="3">Binds 1 FAD per subunit.</text>
</comment>
<keyword evidence="2 3" id="KW-0274">FAD</keyword>
<evidence type="ECO:0000313" key="7">
    <source>
        <dbReference type="Proteomes" id="UP000600449"/>
    </source>
</evidence>
<evidence type="ECO:0000256" key="2">
    <source>
        <dbReference type="ARBA" id="ARBA00022827"/>
    </source>
</evidence>
<dbReference type="GO" id="GO:0005737">
    <property type="term" value="C:cytoplasm"/>
    <property type="evidence" value="ECO:0007669"/>
    <property type="project" value="TreeGrafter"/>
</dbReference>
<evidence type="ECO:0000313" key="6">
    <source>
        <dbReference type="EMBL" id="GGK34107.1"/>
    </source>
</evidence>
<dbReference type="Gene3D" id="1.25.40.80">
    <property type="match status" value="1"/>
</dbReference>
<name>A0A917V3E0_9HYPH</name>
<sequence>MPRPESVFETAPAPRVPHASTHAPPTREEGLARLARFVPLAGSAYAASRNEDRGPQNRDNVSTLSPYIRHRLVSEREVLAATLAAHSLEDAEKFVQEVLWRTYWKGWLEQRPAVRNRYDARLAQDMRALEADLSLRRRFEEAVEGRTGIEGYDDWARELVETGYLHNHARMWFSSIWIFTLRLPWALGADFFHRHLLDGDPASNTLSWRWTAGLQTQGKTYLARRDNISRYTLGRFSPDGLSGSAEPLVDAPPPPAAGIPAADAPRAVDAALLLTEEDLTPEQWHLGAIRPKAILLAHAAASRSPWPSSVPVLAFTEGALGDAGRRASAHLGVPAERVALTPQALTDAARRLGVGALVTGYAPVGPAADALHRARPSLADAGVVLLRLRRSLDERAWPYATRGFFAFRKAIPDLLAAEGLVAPGTAA</sequence>
<dbReference type="PANTHER" id="PTHR11455:SF18">
    <property type="entry name" value="SI:CH1073-390K14.1"/>
    <property type="match status" value="1"/>
</dbReference>
<feature type="binding site" evidence="3">
    <location>
        <begin position="198"/>
        <end position="200"/>
    </location>
    <ligand>
        <name>FAD</name>
        <dbReference type="ChEBI" id="CHEBI:57692"/>
    </ligand>
</feature>